<dbReference type="AlphaFoldDB" id="A0A5N6GWW2"/>
<protein>
    <submittedName>
        <fullName evidence="2">Uncharacterized protein</fullName>
    </submittedName>
</protein>
<proteinExistence type="predicted"/>
<feature type="region of interest" description="Disordered" evidence="1">
    <location>
        <begin position="1"/>
        <end position="52"/>
    </location>
</feature>
<organism evidence="2">
    <name type="scientific">Aspergillus flavus</name>
    <dbReference type="NCBI Taxonomy" id="5059"/>
    <lineage>
        <taxon>Eukaryota</taxon>
        <taxon>Fungi</taxon>
        <taxon>Dikarya</taxon>
        <taxon>Ascomycota</taxon>
        <taxon>Pezizomycotina</taxon>
        <taxon>Eurotiomycetes</taxon>
        <taxon>Eurotiomycetidae</taxon>
        <taxon>Eurotiales</taxon>
        <taxon>Aspergillaceae</taxon>
        <taxon>Aspergillus</taxon>
        <taxon>Aspergillus subgen. Circumdati</taxon>
    </lineage>
</organism>
<gene>
    <name evidence="2" type="ORF">BDV35DRAFT_354358</name>
</gene>
<accession>A0A5N6GWW2</accession>
<name>A0A5N6GWW2_ASPFL</name>
<sequence length="141" mass="15499">MMSTTMMPTKPSSTMMSSMVSTKPTSMMPTKPRSTHTPMMSMMPMTTTHSHTKSPTTMMMVMMSSTKPSRTRVKASHASTRTELVSSRRWISAPAHSHTGTHMMTTITAAEEGEARAHVVSLVCFINCVVAGCNDRRGSRR</sequence>
<dbReference type="Proteomes" id="UP000325434">
    <property type="component" value="Unassembled WGS sequence"/>
</dbReference>
<feature type="region of interest" description="Disordered" evidence="1">
    <location>
        <begin position="68"/>
        <end position="87"/>
    </location>
</feature>
<dbReference type="EMBL" id="ML734601">
    <property type="protein sequence ID" value="KAB8246307.1"/>
    <property type="molecule type" value="Genomic_DNA"/>
</dbReference>
<evidence type="ECO:0000256" key="1">
    <source>
        <dbReference type="SAM" id="MobiDB-lite"/>
    </source>
</evidence>
<reference evidence="2" key="1">
    <citation type="submission" date="2019-04" db="EMBL/GenBank/DDBJ databases">
        <title>Friends and foes A comparative genomics study of 23 Aspergillus species from section Flavi.</title>
        <authorList>
            <consortium name="DOE Joint Genome Institute"/>
            <person name="Kjaerbolling I."/>
            <person name="Vesth T."/>
            <person name="Frisvad J.C."/>
            <person name="Nybo J.L."/>
            <person name="Theobald S."/>
            <person name="Kildgaard S."/>
            <person name="Isbrandt T."/>
            <person name="Kuo A."/>
            <person name="Sato A."/>
            <person name="Lyhne E.K."/>
            <person name="Kogle M.E."/>
            <person name="Wiebenga A."/>
            <person name="Kun R.S."/>
            <person name="Lubbers R.J."/>
            <person name="Makela M.R."/>
            <person name="Barry K."/>
            <person name="Chovatia M."/>
            <person name="Clum A."/>
            <person name="Daum C."/>
            <person name="Haridas S."/>
            <person name="He G."/>
            <person name="LaButti K."/>
            <person name="Lipzen A."/>
            <person name="Mondo S."/>
            <person name="Riley R."/>
            <person name="Salamov A."/>
            <person name="Simmons B.A."/>
            <person name="Magnuson J.K."/>
            <person name="Henrissat B."/>
            <person name="Mortensen U.H."/>
            <person name="Larsen T.O."/>
            <person name="Devries R.P."/>
            <person name="Grigoriev I.V."/>
            <person name="Machida M."/>
            <person name="Baker S.E."/>
            <person name="Andersen M.R."/>
        </authorList>
    </citation>
    <scope>NUCLEOTIDE SEQUENCE [LARGE SCALE GENOMIC DNA]</scope>
    <source>
        <strain evidence="2">CBS 121.62</strain>
    </source>
</reference>
<evidence type="ECO:0000313" key="2">
    <source>
        <dbReference type="EMBL" id="KAB8246307.1"/>
    </source>
</evidence>